<name>A0ABU4CD66_RHOJO</name>
<evidence type="ECO:0000313" key="1">
    <source>
        <dbReference type="EMBL" id="MDV6281496.1"/>
    </source>
</evidence>
<protein>
    <submittedName>
        <fullName evidence="1">Uncharacterized protein</fullName>
    </submittedName>
</protein>
<comment type="caution">
    <text evidence="1">The sequence shown here is derived from an EMBL/GenBank/DDBJ whole genome shotgun (WGS) entry which is preliminary data.</text>
</comment>
<accession>A0ABU4CD66</accession>
<dbReference type="Proteomes" id="UP001185737">
    <property type="component" value="Unassembled WGS sequence"/>
</dbReference>
<gene>
    <name evidence="1" type="ORF">R3Q59_13335</name>
</gene>
<reference evidence="1 2" key="1">
    <citation type="submission" date="2023-10" db="EMBL/GenBank/DDBJ databases">
        <title>Development of a sustainable strategy for remediation of hydrocarbon-contaminated territories based on the waste exchange concept.</title>
        <authorList>
            <person name="Krivoruchko A."/>
        </authorList>
    </citation>
    <scope>NUCLEOTIDE SEQUENCE [LARGE SCALE GENOMIC DNA]</scope>
    <source>
        <strain evidence="1 2">IEGM 60</strain>
    </source>
</reference>
<organism evidence="1 2">
    <name type="scientific">Rhodococcus jostii</name>
    <dbReference type="NCBI Taxonomy" id="132919"/>
    <lineage>
        <taxon>Bacteria</taxon>
        <taxon>Bacillati</taxon>
        <taxon>Actinomycetota</taxon>
        <taxon>Actinomycetes</taxon>
        <taxon>Mycobacteriales</taxon>
        <taxon>Nocardiaceae</taxon>
        <taxon>Rhodococcus</taxon>
    </lineage>
</organism>
<proteinExistence type="predicted"/>
<keyword evidence="2" id="KW-1185">Reference proteome</keyword>
<evidence type="ECO:0000313" key="2">
    <source>
        <dbReference type="Proteomes" id="UP001185737"/>
    </source>
</evidence>
<sequence>MDDPVVHTVRVVGATHHFPSPSAIFVEYRDGDELRSAARRLGVPLVHEPWRQLSESLVRIKPGVETSPPVRGGAPIEKWDAQSRRFTVFEIRTAWPSGLYRQEVFGRFRYALHSQDKWYKTNHAEGVYIIAGQNDELIRWRPDPTDPASAPGTLIVDNGVSLPDPQRRAVGLCTGLGPKIGKHSRNTRYDNVPRDIAEAVANSLRQPLTLLLETSGGENGI</sequence>
<dbReference type="EMBL" id="JAWLKA010000006">
    <property type="protein sequence ID" value="MDV6281496.1"/>
    <property type="molecule type" value="Genomic_DNA"/>
</dbReference>
<dbReference type="RefSeq" id="WP_317568528.1">
    <property type="nucleotide sequence ID" value="NZ_JAWLKA010000006.1"/>
</dbReference>